<dbReference type="AlphaFoldDB" id="A0AB37U8U0"/>
<name>A0AB37U8U0_9CYAN</name>
<feature type="region of interest" description="Disordered" evidence="1">
    <location>
        <begin position="1"/>
        <end position="29"/>
    </location>
</feature>
<gene>
    <name evidence="3" type="ORF">DSM107010_67140</name>
</gene>
<feature type="transmembrane region" description="Helical" evidence="2">
    <location>
        <begin position="34"/>
        <end position="52"/>
    </location>
</feature>
<accession>A0AB37U8U0</accession>
<protein>
    <submittedName>
        <fullName evidence="3">Uncharacterized protein</fullName>
    </submittedName>
</protein>
<evidence type="ECO:0000256" key="2">
    <source>
        <dbReference type="SAM" id="Phobius"/>
    </source>
</evidence>
<organism evidence="3 4">
    <name type="scientific">Chroococcidiopsis cubana SAG 39.79</name>
    <dbReference type="NCBI Taxonomy" id="388085"/>
    <lineage>
        <taxon>Bacteria</taxon>
        <taxon>Bacillati</taxon>
        <taxon>Cyanobacteriota</taxon>
        <taxon>Cyanophyceae</taxon>
        <taxon>Chroococcidiopsidales</taxon>
        <taxon>Chroococcidiopsidaceae</taxon>
        <taxon>Chroococcidiopsis</taxon>
    </lineage>
</organism>
<comment type="caution">
    <text evidence="3">The sequence shown here is derived from an EMBL/GenBank/DDBJ whole genome shotgun (WGS) entry which is preliminary data.</text>
</comment>
<proteinExistence type="predicted"/>
<keyword evidence="4" id="KW-1185">Reference proteome</keyword>
<keyword evidence="2" id="KW-0472">Membrane</keyword>
<dbReference type="EMBL" id="RSCK01000140">
    <property type="protein sequence ID" value="RUT00691.1"/>
    <property type="molecule type" value="Genomic_DNA"/>
</dbReference>
<keyword evidence="2" id="KW-0812">Transmembrane</keyword>
<evidence type="ECO:0000256" key="1">
    <source>
        <dbReference type="SAM" id="MobiDB-lite"/>
    </source>
</evidence>
<feature type="compositionally biased region" description="Low complexity" evidence="1">
    <location>
        <begin position="14"/>
        <end position="29"/>
    </location>
</feature>
<evidence type="ECO:0000313" key="3">
    <source>
        <dbReference type="EMBL" id="RUT00691.1"/>
    </source>
</evidence>
<reference evidence="3 4" key="1">
    <citation type="journal article" date="2019" name="Genome Biol. Evol.">
        <title>Day and night: Metabolic profiles and evolutionary relationships of six axenic non-marine cyanobacteria.</title>
        <authorList>
            <person name="Will S.E."/>
            <person name="Henke P."/>
            <person name="Boedeker C."/>
            <person name="Huang S."/>
            <person name="Brinkmann H."/>
            <person name="Rohde M."/>
            <person name="Jarek M."/>
            <person name="Friedl T."/>
            <person name="Seufert S."/>
            <person name="Schumacher M."/>
            <person name="Overmann J."/>
            <person name="Neumann-Schaal M."/>
            <person name="Petersen J."/>
        </authorList>
    </citation>
    <scope>NUCLEOTIDE SEQUENCE [LARGE SCALE GENOMIC DNA]</scope>
    <source>
        <strain evidence="3 4">SAG 39.79</strain>
    </source>
</reference>
<dbReference type="Proteomes" id="UP000282574">
    <property type="component" value="Unassembled WGS sequence"/>
</dbReference>
<sequence>MPRVSSNHLRESGKPPSASSARSSKTSRPGWPEIIVGLVVYLIVGFGGISLFKQLGLDPAVHGLILAAWTGQTHLIKA</sequence>
<evidence type="ECO:0000313" key="4">
    <source>
        <dbReference type="Proteomes" id="UP000282574"/>
    </source>
</evidence>
<keyword evidence="2" id="KW-1133">Transmembrane helix</keyword>